<accession>A0A2S9QS53</accession>
<keyword evidence="1" id="KW-0812">Transmembrane</keyword>
<dbReference type="AlphaFoldDB" id="A0A2S9QS53"/>
<name>A0A2S9QS53_9MICO</name>
<comment type="caution">
    <text evidence="2">The sequence shown here is derived from an EMBL/GenBank/DDBJ whole genome shotgun (WGS) entry which is preliminary data.</text>
</comment>
<protein>
    <recommendedName>
        <fullName evidence="4">DoxX family membrane protein</fullName>
    </recommendedName>
</protein>
<evidence type="ECO:0000313" key="2">
    <source>
        <dbReference type="EMBL" id="PRI12420.1"/>
    </source>
</evidence>
<feature type="transmembrane region" description="Helical" evidence="1">
    <location>
        <begin position="51"/>
        <end position="69"/>
    </location>
</feature>
<evidence type="ECO:0000256" key="1">
    <source>
        <dbReference type="SAM" id="Phobius"/>
    </source>
</evidence>
<keyword evidence="1" id="KW-1133">Transmembrane helix</keyword>
<feature type="transmembrane region" description="Helical" evidence="1">
    <location>
        <begin position="76"/>
        <end position="96"/>
    </location>
</feature>
<keyword evidence="3" id="KW-1185">Reference proteome</keyword>
<evidence type="ECO:0008006" key="4">
    <source>
        <dbReference type="Google" id="ProtNLM"/>
    </source>
</evidence>
<dbReference type="OrthoDB" id="9788974at2"/>
<dbReference type="Proteomes" id="UP000238650">
    <property type="component" value="Unassembled WGS sequence"/>
</dbReference>
<keyword evidence="1" id="KW-0472">Membrane</keyword>
<evidence type="ECO:0000313" key="3">
    <source>
        <dbReference type="Proteomes" id="UP000238650"/>
    </source>
</evidence>
<dbReference type="PANTHER" id="PTHR36974">
    <property type="entry name" value="MEMBRANE PROTEIN-RELATED"/>
    <property type="match status" value="1"/>
</dbReference>
<proteinExistence type="predicted"/>
<reference evidence="2 3" key="1">
    <citation type="journal article" date="2017" name="New Microbes New Infect">
        <title>Genome sequence of 'Leucobacter massiliensis' sp. nov. isolated from human pharynx after travel to the 2014 Hajj.</title>
        <authorList>
            <person name="Leangapichart T."/>
            <person name="Gautret P."/>
            <person name="Nguyen T.T."/>
            <person name="Armstrong N."/>
            <person name="Rolain J.M."/>
        </authorList>
    </citation>
    <scope>NUCLEOTIDE SEQUENCE [LARGE SCALE GENOMIC DNA]</scope>
    <source>
        <strain evidence="2 3">122RC15</strain>
    </source>
</reference>
<dbReference type="PANTHER" id="PTHR36974:SF1">
    <property type="entry name" value="DOXX FAMILY MEMBRANE PROTEIN"/>
    <property type="match status" value="1"/>
</dbReference>
<sequence length="130" mass="14086">MRERGRRGRLVAKGLLGAGLVFAGTAHLTWARTEFRAQVPDFVPLDPDTTVVASGIAEVALGTALAVAQGRRARRIGVLAAAFFVAVFPGNLAQYVHRRDGFGLDTDRKRLVRLFFQPVLVAAALCSTRR</sequence>
<gene>
    <name evidence="2" type="ORF">B4915_01765</name>
</gene>
<organism evidence="2 3">
    <name type="scientific">Leucobacter massiliensis</name>
    <dbReference type="NCBI Taxonomy" id="1686285"/>
    <lineage>
        <taxon>Bacteria</taxon>
        <taxon>Bacillati</taxon>
        <taxon>Actinomycetota</taxon>
        <taxon>Actinomycetes</taxon>
        <taxon>Micrococcales</taxon>
        <taxon>Microbacteriaceae</taxon>
        <taxon>Leucobacter</taxon>
    </lineage>
</organism>
<feature type="transmembrane region" description="Helical" evidence="1">
    <location>
        <begin position="12"/>
        <end position="31"/>
    </location>
</feature>
<dbReference type="EMBL" id="MWZD01000012">
    <property type="protein sequence ID" value="PRI12420.1"/>
    <property type="molecule type" value="Genomic_DNA"/>
</dbReference>
<dbReference type="RefSeq" id="WP_105804124.1">
    <property type="nucleotide sequence ID" value="NZ_MWZD01000012.1"/>
</dbReference>